<dbReference type="Pfam" id="PF00078">
    <property type="entry name" value="RVT_1"/>
    <property type="match status" value="1"/>
</dbReference>
<dbReference type="OMA" id="HCLIQFK"/>
<organism evidence="2 3">
    <name type="scientific">Oryzias melastigma</name>
    <name type="common">Marine medaka</name>
    <dbReference type="NCBI Taxonomy" id="30732"/>
    <lineage>
        <taxon>Eukaryota</taxon>
        <taxon>Metazoa</taxon>
        <taxon>Chordata</taxon>
        <taxon>Craniata</taxon>
        <taxon>Vertebrata</taxon>
        <taxon>Euteleostomi</taxon>
        <taxon>Actinopterygii</taxon>
        <taxon>Neopterygii</taxon>
        <taxon>Teleostei</taxon>
        <taxon>Neoteleostei</taxon>
        <taxon>Acanthomorphata</taxon>
        <taxon>Ovalentaria</taxon>
        <taxon>Atherinomorphae</taxon>
        <taxon>Beloniformes</taxon>
        <taxon>Adrianichthyidae</taxon>
        <taxon>Oryziinae</taxon>
        <taxon>Oryzias</taxon>
    </lineage>
</organism>
<name>A0A3B3CPH8_ORYME</name>
<dbReference type="InterPro" id="IPR043502">
    <property type="entry name" value="DNA/RNA_pol_sf"/>
</dbReference>
<keyword evidence="3" id="KW-1185">Reference proteome</keyword>
<dbReference type="Ensembl" id="ENSOMET00000029071.1">
    <property type="protein sequence ID" value="ENSOMEP00000019762.1"/>
    <property type="gene ID" value="ENSOMEG00000021560.1"/>
</dbReference>
<reference evidence="2" key="1">
    <citation type="submission" date="2025-08" db="UniProtKB">
        <authorList>
            <consortium name="Ensembl"/>
        </authorList>
    </citation>
    <scope>IDENTIFICATION</scope>
</reference>
<accession>A0A3B3CPH8</accession>
<feature type="domain" description="Reverse transcriptase" evidence="1">
    <location>
        <begin position="265"/>
        <end position="536"/>
    </location>
</feature>
<dbReference type="AlphaFoldDB" id="A0A3B3CPH8"/>
<dbReference type="Proteomes" id="UP000261560">
    <property type="component" value="Unplaced"/>
</dbReference>
<dbReference type="CDD" id="cd01650">
    <property type="entry name" value="RT_nLTR_like"/>
    <property type="match status" value="1"/>
</dbReference>
<dbReference type="PaxDb" id="30732-ENSOMEP00000019762"/>
<protein>
    <recommendedName>
        <fullName evidence="1">Reverse transcriptase domain-containing protein</fullName>
    </recommendedName>
</protein>
<dbReference type="SUPFAM" id="SSF56672">
    <property type="entry name" value="DNA/RNA polymerases"/>
    <property type="match status" value="1"/>
</dbReference>
<dbReference type="GeneTree" id="ENSGT00940000164735"/>
<dbReference type="PANTHER" id="PTHR31635:SF196">
    <property type="entry name" value="REVERSE TRANSCRIPTASE DOMAIN-CONTAINING PROTEIN-RELATED"/>
    <property type="match status" value="1"/>
</dbReference>
<evidence type="ECO:0000313" key="2">
    <source>
        <dbReference type="Ensembl" id="ENSOMEP00000019762.1"/>
    </source>
</evidence>
<dbReference type="PANTHER" id="PTHR31635">
    <property type="entry name" value="REVERSE TRANSCRIPTASE DOMAIN-CONTAINING PROTEIN-RELATED"/>
    <property type="match status" value="1"/>
</dbReference>
<sequence length="1029" mass="118408">MLKFTIPDLFTHRRHWRFNSLLLSDVNFVKYISDQISLFLEINLTPDVPIRTVWEALKAYLRGQIIYFTAKKKRESISRQKTLGKQIANVDRRHSQNPTDALYKERLILSAEYDRLTSHHTEYLLLKNRSDVYEHGDKSGEMLARQLKSARAKQVISGVMTENGTLITDQQGINAAFQSFYSRLYTSDNTCDSGLLSEFFRDLPITTLSSNDALMLDAPLHNQEIAEAIRALNPHKSPGLDGLPSEFYVTFAEKLVPLMTTMFIDSRAQGSLPDSLNQACITLLPKKDKNLIECGSYRPISLLNCDYKILAKVLARRLEKVLPNIVSPDQTGFIKDRRFFFSIRRLFNILYTPSTDKSECIISMDAEKAFDRVEWEYLFETLRRFGFGSSFLSWIKLLYACPSAMVLTNNTYSKLFRLHRGTRQGCPLSPLLFVLAIEPLAIAARNNTSIHGISRWGMEHKLALYADDLLLFISRAEETIPHILTLLTKFRSMSGYKLNLHKSELMPLNLSKSALEKIDSPFKIAQHSFVYLGITVTREFCKLFRENLNKLKMSIQQDLSKWSPLYLSMVGRVNVIKMSILPKCLYLFQSLPVYIPNNFFKELDSIILSFIWKGKKPRLRKEHLQKAKREGGLSLPNFRYYHWAANLCCVSFWAYYSTKVGPPWVEMEKLSFGSLSLPSLIGAQLPLSKPLVIDNPVVRESVKICHQFRKHFGYLGLSLFSPVASNYFFAPSILDATFQEWLNGGITTFNQLFFENQFVSFQQLSNSYSLPATHFFRYLQVRHFIATSISGFPNKPSKNVMDDIFCFNPTQSKSITKMLKSVSCLPPSMQNIKLAWEQDLQISISDAIWDNILLKINYSSMCARHCLIQFKIVHRAHLSKAKLSKMFPQTDPTCDRCKQADATLIHMFWSCPRIQCFWEGISQAYTSIFGFNVSPCPLMLLFGICDDRLSLPSGGHKIIAFSSLLARRLILLKWKDTEPPNVSHWVKDVLFHLKLEKMRYTLKGSEQKFYKVWNHFLNFVNNPSTKITE</sequence>
<reference evidence="2" key="2">
    <citation type="submission" date="2025-09" db="UniProtKB">
        <authorList>
            <consortium name="Ensembl"/>
        </authorList>
    </citation>
    <scope>IDENTIFICATION</scope>
</reference>
<dbReference type="STRING" id="30732.ENSOMEP00000019762"/>
<evidence type="ECO:0000313" key="3">
    <source>
        <dbReference type="Proteomes" id="UP000261560"/>
    </source>
</evidence>
<proteinExistence type="predicted"/>
<evidence type="ECO:0000259" key="1">
    <source>
        <dbReference type="PROSITE" id="PS50878"/>
    </source>
</evidence>
<dbReference type="PROSITE" id="PS50878">
    <property type="entry name" value="RT_POL"/>
    <property type="match status" value="1"/>
</dbReference>
<dbReference type="InterPro" id="IPR000477">
    <property type="entry name" value="RT_dom"/>
</dbReference>